<gene>
    <name evidence="2" type="ORF">AB0763_04420</name>
</gene>
<keyword evidence="2" id="KW-0255">Endonuclease</keyword>
<evidence type="ECO:0000313" key="2">
    <source>
        <dbReference type="EMBL" id="XDK25892.1"/>
    </source>
</evidence>
<reference evidence="2" key="1">
    <citation type="submission" date="2024-07" db="EMBL/GenBank/DDBJ databases">
        <title>Genome Analysis of a Potential Novel Vibrio Species Secreting pH- and Thermo-stable Alginate Lyase and its Application in Producing Alginate Oligosaccharides.</title>
        <authorList>
            <person name="Huang H."/>
            <person name="Bao K."/>
        </authorList>
    </citation>
    <scope>NUCLEOTIDE SEQUENCE</scope>
    <source>
        <strain evidence="2">HB236076</strain>
    </source>
</reference>
<dbReference type="AlphaFoldDB" id="A0AB39HGN8"/>
<sequence length="285" mass="31893">MIKFIGVLSVVAAFLTGGMVYQNLDVSKQAKLTELGQQVLRTQQTCIQEPARQIPTLPLDDQGRFSLLVWNIYKQNTPGWKGALTELSQDKELILLQESSLTAELSDWVSNQHLRALQVRAFRFLSQDAGVMTMAKVLPRRACGFLQSEPWLRLPKSLLITEYTLSTGQTLQVVNLHAINFTLSTQDYRQQLQVALEQLSPSSPAIVAGDFNTWSPERRAVVADLLQGPSWQEVAFTPDKRSRFFGRAVLDHVFYRGLSVIHAQATHSDASDHNPLQVSFSLSAD</sequence>
<dbReference type="Gene3D" id="3.60.10.10">
    <property type="entry name" value="Endonuclease/exonuclease/phosphatase"/>
    <property type="match status" value="1"/>
</dbReference>
<accession>A0AB39HGN8</accession>
<dbReference type="InterPro" id="IPR036691">
    <property type="entry name" value="Endo/exonu/phosph_ase_sf"/>
</dbReference>
<organism evidence="2">
    <name type="scientific">Vibrio sp. HB236076</name>
    <dbReference type="NCBI Taxonomy" id="3232307"/>
    <lineage>
        <taxon>Bacteria</taxon>
        <taxon>Pseudomonadati</taxon>
        <taxon>Pseudomonadota</taxon>
        <taxon>Gammaproteobacteria</taxon>
        <taxon>Vibrionales</taxon>
        <taxon>Vibrionaceae</taxon>
        <taxon>Vibrio</taxon>
    </lineage>
</organism>
<protein>
    <submittedName>
        <fullName evidence="2">Endonuclease/exonuclease/phosphatase family protein</fullName>
    </submittedName>
</protein>
<dbReference type="NCBIfam" id="NF003840">
    <property type="entry name" value="PRK05421.1-2"/>
    <property type="match status" value="1"/>
</dbReference>
<feature type="domain" description="Endonuclease/exonuclease/phosphatase" evidence="1">
    <location>
        <begin position="69"/>
        <end position="273"/>
    </location>
</feature>
<dbReference type="GO" id="GO:0004519">
    <property type="term" value="F:endonuclease activity"/>
    <property type="evidence" value="ECO:0007669"/>
    <property type="project" value="UniProtKB-KW"/>
</dbReference>
<name>A0AB39HGN8_9VIBR</name>
<evidence type="ECO:0000259" key="1">
    <source>
        <dbReference type="Pfam" id="PF03372"/>
    </source>
</evidence>
<dbReference type="RefSeq" id="WP_306101448.1">
    <property type="nucleotide sequence ID" value="NZ_CP162601.1"/>
</dbReference>
<keyword evidence="2" id="KW-0378">Hydrolase</keyword>
<dbReference type="EMBL" id="CP162601">
    <property type="protein sequence ID" value="XDK25892.1"/>
    <property type="molecule type" value="Genomic_DNA"/>
</dbReference>
<proteinExistence type="predicted"/>
<dbReference type="KEGG" id="vih:AB0763_04420"/>
<dbReference type="InterPro" id="IPR005135">
    <property type="entry name" value="Endo/exonuclease/phosphatase"/>
</dbReference>
<dbReference type="NCBIfam" id="NF003842">
    <property type="entry name" value="PRK05421.1-4"/>
    <property type="match status" value="1"/>
</dbReference>
<dbReference type="Pfam" id="PF03372">
    <property type="entry name" value="Exo_endo_phos"/>
    <property type="match status" value="1"/>
</dbReference>
<dbReference type="SUPFAM" id="SSF56219">
    <property type="entry name" value="DNase I-like"/>
    <property type="match status" value="1"/>
</dbReference>
<keyword evidence="2" id="KW-0540">Nuclease</keyword>